<evidence type="ECO:0000313" key="8">
    <source>
        <dbReference type="EMBL" id="RKS88107.1"/>
    </source>
</evidence>
<gene>
    <name evidence="8" type="ORF">DFR51_2754</name>
    <name evidence="7" type="ORF">SmB9_35760</name>
</gene>
<evidence type="ECO:0000256" key="5">
    <source>
        <dbReference type="SAM" id="MobiDB-lite"/>
    </source>
</evidence>
<evidence type="ECO:0000256" key="4">
    <source>
        <dbReference type="ARBA" id="ARBA00023136"/>
    </source>
</evidence>
<feature type="region of interest" description="Disordered" evidence="5">
    <location>
        <begin position="166"/>
        <end position="213"/>
    </location>
</feature>
<dbReference type="InterPro" id="IPR052719">
    <property type="entry name" value="CvpA-like"/>
</dbReference>
<dbReference type="AlphaFoldDB" id="A0AAD1D8N4"/>
<evidence type="ECO:0000256" key="6">
    <source>
        <dbReference type="SAM" id="Phobius"/>
    </source>
</evidence>
<protein>
    <submittedName>
        <fullName evidence="8">Membrane protein required for colicin V production</fullName>
    </submittedName>
</protein>
<dbReference type="PANTHER" id="PTHR36926:SF1">
    <property type="entry name" value="COLICIN V PRODUCTION PROTEIN"/>
    <property type="match status" value="1"/>
</dbReference>
<dbReference type="EMBL" id="RBWX01000009">
    <property type="protein sequence ID" value="RKS88107.1"/>
    <property type="molecule type" value="Genomic_DNA"/>
</dbReference>
<dbReference type="EMBL" id="AP018711">
    <property type="protein sequence ID" value="BBE35918.1"/>
    <property type="molecule type" value="Genomic_DNA"/>
</dbReference>
<evidence type="ECO:0000313" key="9">
    <source>
        <dbReference type="Proteomes" id="UP000275727"/>
    </source>
</evidence>
<evidence type="ECO:0000313" key="7">
    <source>
        <dbReference type="EMBL" id="BBE35918.1"/>
    </source>
</evidence>
<reference evidence="7 9" key="1">
    <citation type="submission" date="2018-06" db="EMBL/GenBank/DDBJ databases">
        <title>Complete Genome Sequence of the Microcystin-Degrading Bacterium Sphingosinicella microcystinivorans Strain B-9.</title>
        <authorList>
            <person name="Jin H."/>
            <person name="Nishizawa T."/>
            <person name="Guo Y."/>
            <person name="Nishizawa A."/>
            <person name="Park H."/>
            <person name="Kato H."/>
            <person name="Tsuji K."/>
            <person name="Harada K."/>
        </authorList>
    </citation>
    <scope>NUCLEOTIDE SEQUENCE [LARGE SCALE GENOMIC DNA]</scope>
    <source>
        <strain evidence="7 9">B9</strain>
    </source>
</reference>
<dbReference type="RefSeq" id="WP_121052060.1">
    <property type="nucleotide sequence ID" value="NZ_RBWX01000009.1"/>
</dbReference>
<dbReference type="KEGG" id="smic:SmB9_35760"/>
<keyword evidence="3 6" id="KW-1133">Transmembrane helix</keyword>
<proteinExistence type="predicted"/>
<evidence type="ECO:0000313" key="10">
    <source>
        <dbReference type="Proteomes" id="UP000276029"/>
    </source>
</evidence>
<dbReference type="Proteomes" id="UP000275727">
    <property type="component" value="Chromosome"/>
</dbReference>
<keyword evidence="2 6" id="KW-0812">Transmembrane</keyword>
<dbReference type="GO" id="GO:0009403">
    <property type="term" value="P:toxin biosynthetic process"/>
    <property type="evidence" value="ECO:0007669"/>
    <property type="project" value="InterPro"/>
</dbReference>
<comment type="subcellular location">
    <subcellularLocation>
        <location evidence="1">Membrane</location>
        <topology evidence="1">Multi-pass membrane protein</topology>
    </subcellularLocation>
</comment>
<name>A0AAD1D8N4_SPHMI</name>
<dbReference type="Pfam" id="PF02674">
    <property type="entry name" value="Colicin_V"/>
    <property type="match status" value="1"/>
</dbReference>
<evidence type="ECO:0000256" key="3">
    <source>
        <dbReference type="ARBA" id="ARBA00022989"/>
    </source>
</evidence>
<evidence type="ECO:0000256" key="2">
    <source>
        <dbReference type="ARBA" id="ARBA00022692"/>
    </source>
</evidence>
<reference evidence="8 10" key="2">
    <citation type="submission" date="2018-10" db="EMBL/GenBank/DDBJ databases">
        <title>Genomic Encyclopedia of Type Strains, Phase IV (KMG-IV): sequencing the most valuable type-strain genomes for metagenomic binning, comparative biology and taxonomic classification.</title>
        <authorList>
            <person name="Goeker M."/>
        </authorList>
    </citation>
    <scope>NUCLEOTIDE SEQUENCE [LARGE SCALE GENOMIC DNA]</scope>
    <source>
        <strain evidence="8 10">DSM 19791</strain>
    </source>
</reference>
<feature type="transmembrane region" description="Helical" evidence="6">
    <location>
        <begin position="6"/>
        <end position="23"/>
    </location>
</feature>
<feature type="transmembrane region" description="Helical" evidence="6">
    <location>
        <begin position="102"/>
        <end position="123"/>
    </location>
</feature>
<organism evidence="7 9">
    <name type="scientific">Sphingosinicella microcystinivorans</name>
    <dbReference type="NCBI Taxonomy" id="335406"/>
    <lineage>
        <taxon>Bacteria</taxon>
        <taxon>Pseudomonadati</taxon>
        <taxon>Pseudomonadota</taxon>
        <taxon>Alphaproteobacteria</taxon>
        <taxon>Sphingomonadales</taxon>
        <taxon>Sphingosinicellaceae</taxon>
        <taxon>Sphingosinicella</taxon>
    </lineage>
</organism>
<accession>A0AAD1D8N4</accession>
<keyword evidence="10" id="KW-1185">Reference proteome</keyword>
<dbReference type="Proteomes" id="UP000276029">
    <property type="component" value="Unassembled WGS sequence"/>
</dbReference>
<dbReference type="InterPro" id="IPR003825">
    <property type="entry name" value="Colicin-V_CvpA"/>
</dbReference>
<dbReference type="GO" id="GO:0016020">
    <property type="term" value="C:membrane"/>
    <property type="evidence" value="ECO:0007669"/>
    <property type="project" value="UniProtKB-SubCell"/>
</dbReference>
<feature type="compositionally biased region" description="Basic and acidic residues" evidence="5">
    <location>
        <begin position="166"/>
        <end position="184"/>
    </location>
</feature>
<sequence length="213" mass="22726">MDMTGFDIVVLLIVGALAVLGAIRGFVTEILTLLAWVAAVVALKLFYPAGKLIAAGMVGSEVAAAAIAFVVIFFGTFFLFRLVGRLLGDRTKRSVIGPIDRVLGLGFGAVKGLIVVSLVFLVVTRGHALIWGGNEKLPEWLLAAKTEPLLDITSRAIIDYAEDRQQGLGLGDDRPRAAPEDRPYSDTSGGEGYTHEERDALDDLLDDAGSTEI</sequence>
<feature type="transmembrane region" description="Helical" evidence="6">
    <location>
        <begin position="62"/>
        <end position="82"/>
    </location>
</feature>
<dbReference type="PANTHER" id="PTHR36926">
    <property type="entry name" value="COLICIN V PRODUCTION PROTEIN"/>
    <property type="match status" value="1"/>
</dbReference>
<evidence type="ECO:0000256" key="1">
    <source>
        <dbReference type="ARBA" id="ARBA00004141"/>
    </source>
</evidence>
<feature type="transmembrane region" description="Helical" evidence="6">
    <location>
        <begin position="30"/>
        <end position="50"/>
    </location>
</feature>
<keyword evidence="4 6" id="KW-0472">Membrane</keyword>